<dbReference type="VEuPathDB" id="FungiDB:P170DRAFT_511816"/>
<keyword evidence="2" id="KW-1185">Reference proteome</keyword>
<accession>A0A2I2G2R5</accession>
<reference evidence="1 2" key="1">
    <citation type="submission" date="2016-12" db="EMBL/GenBank/DDBJ databases">
        <title>The genomes of Aspergillus section Nigri reveals drivers in fungal speciation.</title>
        <authorList>
            <consortium name="DOE Joint Genome Institute"/>
            <person name="Vesth T.C."/>
            <person name="Nybo J."/>
            <person name="Theobald S."/>
            <person name="Brandl J."/>
            <person name="Frisvad J.C."/>
            <person name="Nielsen K.F."/>
            <person name="Lyhne E.K."/>
            <person name="Kogle M.E."/>
            <person name="Kuo A."/>
            <person name="Riley R."/>
            <person name="Clum A."/>
            <person name="Nolan M."/>
            <person name="Lipzen A."/>
            <person name="Salamov A."/>
            <person name="Henrissat B."/>
            <person name="Wiebenga A."/>
            <person name="De Vries R.P."/>
            <person name="Grigoriev I.V."/>
            <person name="Mortensen U.H."/>
            <person name="Andersen M.R."/>
            <person name="Baker S.E."/>
        </authorList>
    </citation>
    <scope>NUCLEOTIDE SEQUENCE [LARGE SCALE GENOMIC DNA]</scope>
    <source>
        <strain evidence="1 2">IBT 23096</strain>
    </source>
</reference>
<sequence length="124" mass="13396">MVVDHHSAVELLAAQHYALPTVGSSEAFLLPELAVWNDGGEPDVRGRTSPCVSQIAQYFSIEPLFTTVSSSSGYVIDSVLVQIRVGRNGLIGRFLRLGSAHMGHFDLGPDMAAHLDESQCRFGL</sequence>
<evidence type="ECO:0000313" key="2">
    <source>
        <dbReference type="Proteomes" id="UP000234275"/>
    </source>
</evidence>
<name>A0A2I2G2R5_9EURO</name>
<dbReference type="Proteomes" id="UP000234275">
    <property type="component" value="Unassembled WGS sequence"/>
</dbReference>
<comment type="caution">
    <text evidence="1">The sequence shown here is derived from an EMBL/GenBank/DDBJ whole genome shotgun (WGS) entry which is preliminary data.</text>
</comment>
<protein>
    <submittedName>
        <fullName evidence="1">Uncharacterized protein</fullName>
    </submittedName>
</protein>
<dbReference type="EMBL" id="MSFO01000006">
    <property type="protein sequence ID" value="PLB47174.1"/>
    <property type="molecule type" value="Genomic_DNA"/>
</dbReference>
<dbReference type="GeneID" id="36562634"/>
<organism evidence="1 2">
    <name type="scientific">Aspergillus steynii IBT 23096</name>
    <dbReference type="NCBI Taxonomy" id="1392250"/>
    <lineage>
        <taxon>Eukaryota</taxon>
        <taxon>Fungi</taxon>
        <taxon>Dikarya</taxon>
        <taxon>Ascomycota</taxon>
        <taxon>Pezizomycotina</taxon>
        <taxon>Eurotiomycetes</taxon>
        <taxon>Eurotiomycetidae</taxon>
        <taxon>Eurotiales</taxon>
        <taxon>Aspergillaceae</taxon>
        <taxon>Aspergillus</taxon>
        <taxon>Aspergillus subgen. Circumdati</taxon>
    </lineage>
</organism>
<proteinExistence type="predicted"/>
<dbReference type="RefSeq" id="XP_024702476.1">
    <property type="nucleotide sequence ID" value="XM_024854928.1"/>
</dbReference>
<dbReference type="AlphaFoldDB" id="A0A2I2G2R5"/>
<evidence type="ECO:0000313" key="1">
    <source>
        <dbReference type="EMBL" id="PLB47174.1"/>
    </source>
</evidence>
<gene>
    <name evidence="1" type="ORF">P170DRAFT_511816</name>
</gene>